<evidence type="ECO:0000256" key="2">
    <source>
        <dbReference type="ARBA" id="ARBA00009597"/>
    </source>
</evidence>
<dbReference type="Proteomes" id="UP000094236">
    <property type="component" value="Unassembled WGS sequence"/>
</dbReference>
<name>A0A1E4TP03_PACTA</name>
<dbReference type="STRING" id="669874.A0A1E4TP03"/>
<dbReference type="GO" id="GO:0051087">
    <property type="term" value="F:protein-folding chaperone binding"/>
    <property type="evidence" value="ECO:0007669"/>
    <property type="project" value="EnsemblFungi"/>
</dbReference>
<gene>
    <name evidence="14" type="ORF">PACTADRAFT_77780</name>
</gene>
<dbReference type="OrthoDB" id="10265990at2759"/>
<dbReference type="SUPFAM" id="SSF54427">
    <property type="entry name" value="NTF2-like"/>
    <property type="match status" value="1"/>
</dbReference>
<dbReference type="InterPro" id="IPR039544">
    <property type="entry name" value="Tim44-like"/>
</dbReference>
<keyword evidence="8" id="KW-0809">Transit peptide</keyword>
<evidence type="ECO:0000256" key="1">
    <source>
        <dbReference type="ARBA" id="ARBA00004637"/>
    </source>
</evidence>
<evidence type="ECO:0000256" key="3">
    <source>
        <dbReference type="ARBA" id="ARBA00022448"/>
    </source>
</evidence>
<feature type="domain" description="Tim44-like" evidence="13">
    <location>
        <begin position="234"/>
        <end position="388"/>
    </location>
</feature>
<dbReference type="GO" id="GO:0005524">
    <property type="term" value="F:ATP binding"/>
    <property type="evidence" value="ECO:0007669"/>
    <property type="project" value="UniProtKB-KW"/>
</dbReference>
<keyword evidence="3" id="KW-0813">Transport</keyword>
<dbReference type="FunFam" id="3.10.450.240:FF:000002">
    <property type="entry name" value="Mitochondrial import inner membrane translocase subunit TIM44"/>
    <property type="match status" value="1"/>
</dbReference>
<keyword evidence="15" id="KW-1185">Reference proteome</keyword>
<comment type="subcellular location">
    <subcellularLocation>
        <location evidence="1">Mitochondrion inner membrane</location>
        <topology evidence="1">Peripheral membrane protein</topology>
    </subcellularLocation>
</comment>
<keyword evidence="7" id="KW-0653">Protein transport</keyword>
<dbReference type="PANTHER" id="PTHR10721:SF1">
    <property type="entry name" value="MITOCHONDRIAL IMPORT INNER MEMBRANE TRANSLOCASE SUBUNIT TIM44"/>
    <property type="match status" value="1"/>
</dbReference>
<dbReference type="InterPro" id="IPR017303">
    <property type="entry name" value="Tim44"/>
</dbReference>
<evidence type="ECO:0000256" key="5">
    <source>
        <dbReference type="ARBA" id="ARBA00022792"/>
    </source>
</evidence>
<evidence type="ECO:0000313" key="14">
    <source>
        <dbReference type="EMBL" id="ODV93449.1"/>
    </source>
</evidence>
<evidence type="ECO:0000256" key="12">
    <source>
        <dbReference type="ARBA" id="ARBA00074309"/>
    </source>
</evidence>
<keyword evidence="9" id="KW-0811">Translocation</keyword>
<dbReference type="InterPro" id="IPR007379">
    <property type="entry name" value="Tim44-like_dom"/>
</dbReference>
<protein>
    <recommendedName>
        <fullName evidence="12">Mitochondrial import inner membrane translocase subunit TIM44</fullName>
    </recommendedName>
</protein>
<evidence type="ECO:0000259" key="13">
    <source>
        <dbReference type="SMART" id="SM00978"/>
    </source>
</evidence>
<evidence type="ECO:0000256" key="4">
    <source>
        <dbReference type="ARBA" id="ARBA00022741"/>
    </source>
</evidence>
<evidence type="ECO:0000256" key="9">
    <source>
        <dbReference type="ARBA" id="ARBA00023010"/>
    </source>
</evidence>
<organism evidence="14 15">
    <name type="scientific">Pachysolen tannophilus NRRL Y-2460</name>
    <dbReference type="NCBI Taxonomy" id="669874"/>
    <lineage>
        <taxon>Eukaryota</taxon>
        <taxon>Fungi</taxon>
        <taxon>Dikarya</taxon>
        <taxon>Ascomycota</taxon>
        <taxon>Saccharomycotina</taxon>
        <taxon>Pichiomycetes</taxon>
        <taxon>Pachysolenaceae</taxon>
        <taxon>Pachysolen</taxon>
    </lineage>
</organism>
<dbReference type="GO" id="GO:0031314">
    <property type="term" value="C:extrinsic component of mitochondrial inner membrane"/>
    <property type="evidence" value="ECO:0007669"/>
    <property type="project" value="EnsemblFungi"/>
</dbReference>
<dbReference type="PANTHER" id="PTHR10721">
    <property type="entry name" value="MITOCHONDRIAL IMPORT INNER MEMBRANE TRANSLOCASE SUBUNIT TIM44"/>
    <property type="match status" value="1"/>
</dbReference>
<keyword evidence="4" id="KW-0547">Nucleotide-binding</keyword>
<sequence>MLRNQLQRHNNNSPLKVFVDTFRKEWGKSQELKDNIKALQDETGRMAESEAFHKAKEAYDRAQKSRSVASQGLKKTAEVVGDAAVKAWESPVGKATRSTVKITAEVIDKSIDPLRNTAVYKEVSKVIDDGSSSRYGGFLTKEERQRKREELIKSGKRAKIIKSDEDAGTALIATKHKPTGPSWTDKITFLRPNTFLGKLLAELRFRYEETDNRLISTIRTIIEKIGGFFAETENGRVIRAFKDIDPSFNIEDFNTQLRDYIVPEVLDAYVQGDELILKKWFSEAPFNVVQAQQKAMKDQGLFSDGKILDIRGVDIVSAKILPPSNIPVLVIGCRAQEIQLFRDFKTGEIKAGTEENIMLSSYAMVITRIPEDVDNPDTEGWKILEFVRGGSRQFT</sequence>
<keyword evidence="6" id="KW-0067">ATP-binding</keyword>
<dbReference type="SMART" id="SM00978">
    <property type="entry name" value="Tim44"/>
    <property type="match status" value="1"/>
</dbReference>
<keyword evidence="11" id="KW-0472">Membrane</keyword>
<dbReference type="PIRSF" id="PIRSF037871">
    <property type="entry name" value="TIM44"/>
    <property type="match status" value="1"/>
</dbReference>
<dbReference type="InterPro" id="IPR032710">
    <property type="entry name" value="NTF2-like_dom_sf"/>
</dbReference>
<dbReference type="EMBL" id="KV454018">
    <property type="protein sequence ID" value="ODV93449.1"/>
    <property type="molecule type" value="Genomic_DNA"/>
</dbReference>
<evidence type="ECO:0000256" key="8">
    <source>
        <dbReference type="ARBA" id="ARBA00022946"/>
    </source>
</evidence>
<evidence type="ECO:0000256" key="7">
    <source>
        <dbReference type="ARBA" id="ARBA00022927"/>
    </source>
</evidence>
<evidence type="ECO:0000256" key="10">
    <source>
        <dbReference type="ARBA" id="ARBA00023128"/>
    </source>
</evidence>
<dbReference type="Gene3D" id="3.10.450.240">
    <property type="match status" value="1"/>
</dbReference>
<evidence type="ECO:0000313" key="15">
    <source>
        <dbReference type="Proteomes" id="UP000094236"/>
    </source>
</evidence>
<keyword evidence="5" id="KW-0999">Mitochondrion inner membrane</keyword>
<proteinExistence type="inferred from homology"/>
<evidence type="ECO:0000256" key="11">
    <source>
        <dbReference type="ARBA" id="ARBA00023136"/>
    </source>
</evidence>
<accession>A0A1E4TP03</accession>
<dbReference type="AlphaFoldDB" id="A0A1E4TP03"/>
<keyword evidence="10" id="KW-0496">Mitochondrion</keyword>
<comment type="similarity">
    <text evidence="2">Belongs to the Tim44 family.</text>
</comment>
<reference evidence="15" key="1">
    <citation type="submission" date="2016-05" db="EMBL/GenBank/DDBJ databases">
        <title>Comparative genomics of biotechnologically important yeasts.</title>
        <authorList>
            <consortium name="DOE Joint Genome Institute"/>
            <person name="Riley R."/>
            <person name="Haridas S."/>
            <person name="Wolfe K.H."/>
            <person name="Lopes M.R."/>
            <person name="Hittinger C.T."/>
            <person name="Goker M."/>
            <person name="Salamov A."/>
            <person name="Wisecaver J."/>
            <person name="Long T.M."/>
            <person name="Aerts A.L."/>
            <person name="Barry K."/>
            <person name="Choi C."/>
            <person name="Clum A."/>
            <person name="Coughlan A.Y."/>
            <person name="Deshpande S."/>
            <person name="Douglass A.P."/>
            <person name="Hanson S.J."/>
            <person name="Klenk H.-P."/>
            <person name="Labutti K."/>
            <person name="Lapidus A."/>
            <person name="Lindquist E."/>
            <person name="Lipzen A."/>
            <person name="Meier-Kolthoff J.P."/>
            <person name="Ohm R.A."/>
            <person name="Otillar R.P."/>
            <person name="Pangilinan J."/>
            <person name="Peng Y."/>
            <person name="Rokas A."/>
            <person name="Rosa C.A."/>
            <person name="Scheuner C."/>
            <person name="Sibirny A.A."/>
            <person name="Slot J.C."/>
            <person name="Stielow J.B."/>
            <person name="Sun H."/>
            <person name="Kurtzman C.P."/>
            <person name="Blackwell M."/>
            <person name="Grigoriev I.V."/>
            <person name="Jeffries T.W."/>
        </authorList>
    </citation>
    <scope>NUCLEOTIDE SEQUENCE [LARGE SCALE GENOMIC DNA]</scope>
    <source>
        <strain evidence="15">NRRL Y-2460</strain>
    </source>
</reference>
<evidence type="ECO:0000256" key="6">
    <source>
        <dbReference type="ARBA" id="ARBA00022840"/>
    </source>
</evidence>
<dbReference type="GO" id="GO:0030674">
    <property type="term" value="F:protein-macromolecule adaptor activity"/>
    <property type="evidence" value="ECO:0007669"/>
    <property type="project" value="EnsemblFungi"/>
</dbReference>
<dbReference type="GO" id="GO:0001405">
    <property type="term" value="C:PAM complex, Tim23 associated import motor"/>
    <property type="evidence" value="ECO:0007669"/>
    <property type="project" value="EnsemblFungi"/>
</dbReference>
<dbReference type="Pfam" id="PF04280">
    <property type="entry name" value="Tim44"/>
    <property type="match status" value="1"/>
</dbReference>
<dbReference type="GO" id="GO:0030150">
    <property type="term" value="P:protein import into mitochondrial matrix"/>
    <property type="evidence" value="ECO:0007669"/>
    <property type="project" value="EnsemblFungi"/>
</dbReference>